<name>A0A6H1ZD48_9ZZZZ</name>
<evidence type="ECO:0000313" key="1">
    <source>
        <dbReference type="EMBL" id="QJA45382.1"/>
    </source>
</evidence>
<dbReference type="EMBL" id="MT144620">
    <property type="protein sequence ID" value="QJH95441.1"/>
    <property type="molecule type" value="Genomic_DNA"/>
</dbReference>
<dbReference type="EMBL" id="MT143989">
    <property type="protein sequence ID" value="QJA45382.1"/>
    <property type="molecule type" value="Genomic_DNA"/>
</dbReference>
<evidence type="ECO:0000313" key="2">
    <source>
        <dbReference type="EMBL" id="QJH95441.1"/>
    </source>
</evidence>
<proteinExistence type="predicted"/>
<reference evidence="1" key="1">
    <citation type="submission" date="2020-03" db="EMBL/GenBank/DDBJ databases">
        <title>The deep terrestrial virosphere.</title>
        <authorList>
            <person name="Holmfeldt K."/>
            <person name="Nilsson E."/>
            <person name="Simone D."/>
            <person name="Lopez-Fernandez M."/>
            <person name="Wu X."/>
            <person name="de Brujin I."/>
            <person name="Lundin D."/>
            <person name="Andersson A."/>
            <person name="Bertilsson S."/>
            <person name="Dopson M."/>
        </authorList>
    </citation>
    <scope>NUCLEOTIDE SEQUENCE</scope>
    <source>
        <strain evidence="1">TM448A00224</strain>
        <strain evidence="2">TM448B00423</strain>
    </source>
</reference>
<dbReference type="AlphaFoldDB" id="A0A6H1ZD48"/>
<sequence length="191" mass="22017">MKTPWEIKLPSVTQALGRFVDLQHIPPERLRIATARGSKIHDYIFMDLKELWIPPALITPEIEGYWKSYLIFKREMIEQTVRLEEKLHCTCYGYTGILDWCGILRGEKGLTVIDWKSPVTEGKTWRSQVAAYWHLVECHARPSVDLPITRCGALILSPTGGTPSFREYSKFQPDYFNDFLFALGAYRAFSG</sequence>
<accession>A0A6H1ZD48</accession>
<organism evidence="1">
    <name type="scientific">viral metagenome</name>
    <dbReference type="NCBI Taxonomy" id="1070528"/>
    <lineage>
        <taxon>unclassified sequences</taxon>
        <taxon>metagenomes</taxon>
        <taxon>organismal metagenomes</taxon>
    </lineage>
</organism>
<protein>
    <recommendedName>
        <fullName evidence="3">PD-(D/E)XK nuclease superfamily protein</fullName>
    </recommendedName>
</protein>
<evidence type="ECO:0008006" key="3">
    <source>
        <dbReference type="Google" id="ProtNLM"/>
    </source>
</evidence>
<gene>
    <name evidence="1" type="ORF">TM448A00224_0047</name>
    <name evidence="2" type="ORF">TM448B00423_0010</name>
</gene>